<sequence>MSKLSSERELPKTIRRKFLVLSTLARMGEATTSELVKATGISPTSLRRQLAALHTDYQVTVKLTRPLARQKGEEATYVLADWGIIDKRAFLKRFANMKPDDSVLDVRQQRVNRDNVT</sequence>
<dbReference type="Pfam" id="PF01022">
    <property type="entry name" value="HTH_5"/>
    <property type="match status" value="1"/>
</dbReference>
<dbReference type="InterPro" id="IPR001845">
    <property type="entry name" value="HTH_ArsR_DNA-bd_dom"/>
</dbReference>
<evidence type="ECO:0000313" key="2">
    <source>
        <dbReference type="EMBL" id="TDX22217.1"/>
    </source>
</evidence>
<evidence type="ECO:0000259" key="1">
    <source>
        <dbReference type="Pfam" id="PF01022"/>
    </source>
</evidence>
<comment type="caution">
    <text evidence="2">The sequence shown here is derived from an EMBL/GenBank/DDBJ whole genome shotgun (WGS) entry which is preliminary data.</text>
</comment>
<gene>
    <name evidence="2" type="ORF">DFO67_13027</name>
</gene>
<reference evidence="2 3" key="1">
    <citation type="submission" date="2019-03" db="EMBL/GenBank/DDBJ databases">
        <title>Freshwater and sediment microbial communities from various areas in North America, analyzing microbe dynamics in response to fracking.</title>
        <authorList>
            <person name="Lamendella R."/>
        </authorList>
    </citation>
    <scope>NUCLEOTIDE SEQUENCE [LARGE SCALE GENOMIC DNA]</scope>
    <source>
        <strain evidence="2 3">6_TX</strain>
    </source>
</reference>
<dbReference type="SUPFAM" id="SSF46785">
    <property type="entry name" value="Winged helix' DNA-binding domain"/>
    <property type="match status" value="1"/>
</dbReference>
<dbReference type="InterPro" id="IPR036388">
    <property type="entry name" value="WH-like_DNA-bd_sf"/>
</dbReference>
<accession>A0A4R8FH64</accession>
<dbReference type="InterPro" id="IPR036390">
    <property type="entry name" value="WH_DNA-bd_sf"/>
</dbReference>
<dbReference type="AlphaFoldDB" id="A0A4R8FH64"/>
<feature type="domain" description="HTH arsR-type" evidence="1">
    <location>
        <begin position="20"/>
        <end position="54"/>
    </location>
</feature>
<name>A0A4R8FH64_9GAMM</name>
<proteinExistence type="predicted"/>
<evidence type="ECO:0000313" key="3">
    <source>
        <dbReference type="Proteomes" id="UP000294489"/>
    </source>
</evidence>
<dbReference type="RefSeq" id="WP_166671132.1">
    <property type="nucleotide sequence ID" value="NZ_SOEC01000030.1"/>
</dbReference>
<dbReference type="Proteomes" id="UP000294489">
    <property type="component" value="Unassembled WGS sequence"/>
</dbReference>
<dbReference type="EMBL" id="SOEC01000030">
    <property type="protein sequence ID" value="TDX22217.1"/>
    <property type="molecule type" value="Genomic_DNA"/>
</dbReference>
<dbReference type="Gene3D" id="1.10.10.10">
    <property type="entry name" value="Winged helix-like DNA-binding domain superfamily/Winged helix DNA-binding domain"/>
    <property type="match status" value="1"/>
</dbReference>
<organism evidence="2 3">
    <name type="scientific">Modicisalibacter xianhensis</name>
    <dbReference type="NCBI Taxonomy" id="442341"/>
    <lineage>
        <taxon>Bacteria</taxon>
        <taxon>Pseudomonadati</taxon>
        <taxon>Pseudomonadota</taxon>
        <taxon>Gammaproteobacteria</taxon>
        <taxon>Oceanospirillales</taxon>
        <taxon>Halomonadaceae</taxon>
        <taxon>Modicisalibacter</taxon>
    </lineage>
</organism>
<protein>
    <submittedName>
        <fullName evidence="2">Regulatory ArsR family protein</fullName>
    </submittedName>
</protein>
<dbReference type="GO" id="GO:0003700">
    <property type="term" value="F:DNA-binding transcription factor activity"/>
    <property type="evidence" value="ECO:0007669"/>
    <property type="project" value="InterPro"/>
</dbReference>